<dbReference type="RefSeq" id="WP_266149817.1">
    <property type="nucleotide sequence ID" value="NZ_CP064028.1"/>
</dbReference>
<keyword evidence="6" id="KW-0325">Glycoprotein</keyword>
<proteinExistence type="predicted"/>
<gene>
    <name evidence="8" type="ORF">ACFO5W_01350</name>
</gene>
<dbReference type="InterPro" id="IPR008947">
    <property type="entry name" value="PLipase_C/P1_nuclease_dom_sf"/>
</dbReference>
<protein>
    <submittedName>
        <fullName evidence="8">S1/P1 nuclease</fullName>
    </submittedName>
</protein>
<evidence type="ECO:0000256" key="1">
    <source>
        <dbReference type="ARBA" id="ARBA00022722"/>
    </source>
</evidence>
<keyword evidence="7" id="KW-0732">Signal</keyword>
<keyword evidence="5" id="KW-1015">Disulfide bond</keyword>
<reference evidence="9" key="1">
    <citation type="journal article" date="2019" name="Int. J. Syst. Evol. Microbiol.">
        <title>The Global Catalogue of Microorganisms (GCM) 10K type strain sequencing project: providing services to taxonomists for standard genome sequencing and annotation.</title>
        <authorList>
            <consortium name="The Broad Institute Genomics Platform"/>
            <consortium name="The Broad Institute Genome Sequencing Center for Infectious Disease"/>
            <person name="Wu L."/>
            <person name="Ma J."/>
        </authorList>
    </citation>
    <scope>NUCLEOTIDE SEQUENCE [LARGE SCALE GENOMIC DNA]</scope>
    <source>
        <strain evidence="9">CCM 4481</strain>
    </source>
</reference>
<name>A0ABV9BX90_9GAMM</name>
<evidence type="ECO:0000256" key="5">
    <source>
        <dbReference type="ARBA" id="ARBA00023157"/>
    </source>
</evidence>
<keyword evidence="2" id="KW-0479">Metal-binding</keyword>
<feature type="signal peptide" evidence="7">
    <location>
        <begin position="1"/>
        <end position="23"/>
    </location>
</feature>
<keyword evidence="1" id="KW-0540">Nuclease</keyword>
<evidence type="ECO:0000256" key="4">
    <source>
        <dbReference type="ARBA" id="ARBA00022801"/>
    </source>
</evidence>
<feature type="chain" id="PRO_5045652881" evidence="7">
    <location>
        <begin position="24"/>
        <end position="269"/>
    </location>
</feature>
<evidence type="ECO:0000256" key="2">
    <source>
        <dbReference type="ARBA" id="ARBA00022723"/>
    </source>
</evidence>
<evidence type="ECO:0000256" key="3">
    <source>
        <dbReference type="ARBA" id="ARBA00022759"/>
    </source>
</evidence>
<keyword evidence="9" id="KW-1185">Reference proteome</keyword>
<dbReference type="Proteomes" id="UP001595961">
    <property type="component" value="Unassembled WGS sequence"/>
</dbReference>
<keyword evidence="3" id="KW-0255">Endonuclease</keyword>
<sequence>MASLRRSAAAVLICLALAPGVQAWGPLGHSVVADLAQRQLNPTAEAVVERLLAPEHTRSLADIASWPDEIRNDPRQAELWNTTRGLHYVDFTSGDCDYQPPRDCRDGVCVVAGIDHYVKVLGDKGQPDAVRLEALKFVVHFIGDEHQPLHGGSRDDKGGNAYQVQFNGKGTNLHSVWDSGLLKTRGLEWKAYADELDARGPVELPPRIPPLDNDYAQWAEESCAISRDIYPDGHKIDQTYVDKELPVAELRLRQAGRRLADVLNVTLGH</sequence>
<evidence type="ECO:0000313" key="8">
    <source>
        <dbReference type="EMBL" id="MFC4525268.1"/>
    </source>
</evidence>
<dbReference type="Pfam" id="PF02265">
    <property type="entry name" value="S1-P1_nuclease"/>
    <property type="match status" value="1"/>
</dbReference>
<dbReference type="SUPFAM" id="SSF48537">
    <property type="entry name" value="Phospholipase C/P1 nuclease"/>
    <property type="match status" value="1"/>
</dbReference>
<organism evidence="8 9">
    <name type="scientific">Dyella halodurans</name>
    <dbReference type="NCBI Taxonomy" id="1920171"/>
    <lineage>
        <taxon>Bacteria</taxon>
        <taxon>Pseudomonadati</taxon>
        <taxon>Pseudomonadota</taxon>
        <taxon>Gammaproteobacteria</taxon>
        <taxon>Lysobacterales</taxon>
        <taxon>Rhodanobacteraceae</taxon>
        <taxon>Dyella</taxon>
    </lineage>
</organism>
<dbReference type="EMBL" id="JBHSGA010000003">
    <property type="protein sequence ID" value="MFC4525268.1"/>
    <property type="molecule type" value="Genomic_DNA"/>
</dbReference>
<comment type="caution">
    <text evidence="8">The sequence shown here is derived from an EMBL/GenBank/DDBJ whole genome shotgun (WGS) entry which is preliminary data.</text>
</comment>
<dbReference type="PANTHER" id="PTHR33146:SF26">
    <property type="entry name" value="ENDONUCLEASE 4"/>
    <property type="match status" value="1"/>
</dbReference>
<dbReference type="CDD" id="cd11010">
    <property type="entry name" value="S1-P1_nuclease"/>
    <property type="match status" value="1"/>
</dbReference>
<evidence type="ECO:0000256" key="7">
    <source>
        <dbReference type="SAM" id="SignalP"/>
    </source>
</evidence>
<evidence type="ECO:0000256" key="6">
    <source>
        <dbReference type="ARBA" id="ARBA00023180"/>
    </source>
</evidence>
<dbReference type="Gene3D" id="1.10.575.10">
    <property type="entry name" value="P1 Nuclease"/>
    <property type="match status" value="1"/>
</dbReference>
<keyword evidence="4" id="KW-0378">Hydrolase</keyword>
<evidence type="ECO:0000313" key="9">
    <source>
        <dbReference type="Proteomes" id="UP001595961"/>
    </source>
</evidence>
<dbReference type="PANTHER" id="PTHR33146">
    <property type="entry name" value="ENDONUCLEASE 4"/>
    <property type="match status" value="1"/>
</dbReference>
<accession>A0ABV9BX90</accession>
<dbReference type="InterPro" id="IPR003154">
    <property type="entry name" value="S1/P1nuclease"/>
</dbReference>